<feature type="signal peptide" evidence="1">
    <location>
        <begin position="1"/>
        <end position="18"/>
    </location>
</feature>
<evidence type="ECO:0000313" key="2">
    <source>
        <dbReference type="EMBL" id="WOH36407.1"/>
    </source>
</evidence>
<gene>
    <name evidence="2" type="ORF">RI844_13620</name>
</gene>
<dbReference type="EMBL" id="CP136600">
    <property type="protein sequence ID" value="WOH36407.1"/>
    <property type="molecule type" value="Genomic_DNA"/>
</dbReference>
<proteinExistence type="predicted"/>
<sequence length="144" mass="16515">MKLSILLITTLLSLNTFASDYQSEIDEFFELYKNGKINEAVDSIYKSNKYVSSIPDQIINVKNQLSSLKGLVGEINNIGKIDTYAVGDDFVHVTYLVTYDRQPIRYEFQFFKVKQGWRVYSFSFDDELTGEIKVLARKSALSAK</sequence>
<protein>
    <recommendedName>
        <fullName evidence="4">Nuclear transport factor 2 family protein</fullName>
    </recommendedName>
</protein>
<evidence type="ECO:0000313" key="3">
    <source>
        <dbReference type="Proteomes" id="UP001301442"/>
    </source>
</evidence>
<dbReference type="RefSeq" id="WP_348395220.1">
    <property type="nucleotide sequence ID" value="NZ_CP136600.1"/>
</dbReference>
<reference evidence="2 3" key="1">
    <citation type="submission" date="2023-09" db="EMBL/GenBank/DDBJ databases">
        <authorList>
            <person name="Qi X."/>
        </authorList>
    </citation>
    <scope>NUCLEOTIDE SEQUENCE [LARGE SCALE GENOMIC DNA]</scope>
    <source>
        <strain evidence="2 3">S1-1</strain>
    </source>
</reference>
<keyword evidence="1" id="KW-0732">Signal</keyword>
<feature type="chain" id="PRO_5045859615" description="Nuclear transport factor 2 family protein" evidence="1">
    <location>
        <begin position="19"/>
        <end position="144"/>
    </location>
</feature>
<dbReference type="Proteomes" id="UP001301442">
    <property type="component" value="Chromosome"/>
</dbReference>
<name>A0ABZ0GKJ9_9GAMM</name>
<keyword evidence="3" id="KW-1185">Reference proteome</keyword>
<evidence type="ECO:0008006" key="4">
    <source>
        <dbReference type="Google" id="ProtNLM"/>
    </source>
</evidence>
<evidence type="ECO:0000256" key="1">
    <source>
        <dbReference type="SAM" id="SignalP"/>
    </source>
</evidence>
<organism evidence="2 3">
    <name type="scientific">Thalassotalea fonticola</name>
    <dbReference type="NCBI Taxonomy" id="3065649"/>
    <lineage>
        <taxon>Bacteria</taxon>
        <taxon>Pseudomonadati</taxon>
        <taxon>Pseudomonadota</taxon>
        <taxon>Gammaproteobacteria</taxon>
        <taxon>Alteromonadales</taxon>
        <taxon>Colwelliaceae</taxon>
        <taxon>Thalassotalea</taxon>
    </lineage>
</organism>
<accession>A0ABZ0GKJ9</accession>